<sequence>MGQALAHEQQGQDISWLVEAMMRMIRPIVRFSIGRVSCAALVNLVREVYVEEARNYLQQENPDRKVTRSALALLCGMDGRAIKAFEENPDRSYVPSDVCSEAAILEMWNKDEDFADSETGQPNELLIHGPHGTFQRLVSRAAGRAVTPQTALERLLESGNVELLDDGMKVRLVDTVYKPVKDSEKTAIEAGSLAINRLGKSVIHNTSRVAESDAPWLQQDRWSTRIPADRLEEVRKSVRAVLEKHILEVENCMEDEEKKPSESPECSVGVGWYYWESSPEQASS</sequence>
<gene>
    <name evidence="1" type="ORF">DZC52_14640</name>
</gene>
<evidence type="ECO:0000313" key="2">
    <source>
        <dbReference type="Proteomes" id="UP000260351"/>
    </source>
</evidence>
<proteinExistence type="predicted"/>
<dbReference type="Proteomes" id="UP000260351">
    <property type="component" value="Unassembled WGS sequence"/>
</dbReference>
<dbReference type="EMBL" id="QUZK01000052">
    <property type="protein sequence ID" value="RFF29089.1"/>
    <property type="molecule type" value="Genomic_DNA"/>
</dbReference>
<dbReference type="OrthoDB" id="5800759at2"/>
<reference evidence="1 2" key="1">
    <citation type="submission" date="2018-08" db="EMBL/GenBank/DDBJ databases">
        <title>Wenzhouxiangella salilacus sp. nov., a novel bacterium isolated from a saline lake in Xinjiang Province, China.</title>
        <authorList>
            <person name="Han S."/>
        </authorList>
    </citation>
    <scope>NUCLEOTIDE SEQUENCE [LARGE SCALE GENOMIC DNA]</scope>
    <source>
        <strain evidence="1 2">XDB06</strain>
    </source>
</reference>
<accession>A0A3E1K4X8</accession>
<organism evidence="1 2">
    <name type="scientific">Wenzhouxiangella sediminis</name>
    <dbReference type="NCBI Taxonomy" id="1792836"/>
    <lineage>
        <taxon>Bacteria</taxon>
        <taxon>Pseudomonadati</taxon>
        <taxon>Pseudomonadota</taxon>
        <taxon>Gammaproteobacteria</taxon>
        <taxon>Chromatiales</taxon>
        <taxon>Wenzhouxiangellaceae</taxon>
        <taxon>Wenzhouxiangella</taxon>
    </lineage>
</organism>
<protein>
    <submittedName>
        <fullName evidence="1">Uncharacterized protein</fullName>
    </submittedName>
</protein>
<comment type="caution">
    <text evidence="1">The sequence shown here is derived from an EMBL/GenBank/DDBJ whole genome shotgun (WGS) entry which is preliminary data.</text>
</comment>
<evidence type="ECO:0000313" key="1">
    <source>
        <dbReference type="EMBL" id="RFF29089.1"/>
    </source>
</evidence>
<dbReference type="AlphaFoldDB" id="A0A3E1K4X8"/>
<dbReference type="RefSeq" id="WP_116651895.1">
    <property type="nucleotide sequence ID" value="NZ_QUZK01000052.1"/>
</dbReference>
<dbReference type="Pfam" id="PF20112">
    <property type="entry name" value="DUF6502"/>
    <property type="match status" value="1"/>
</dbReference>
<dbReference type="InterPro" id="IPR045445">
    <property type="entry name" value="DUF6502"/>
</dbReference>
<name>A0A3E1K4X8_9GAMM</name>
<keyword evidence="2" id="KW-1185">Reference proteome</keyword>